<sequence length="274" mass="31396">MTSSRANDFRDLIDEWVTGLRIIHPHTREHALRPNIHTAGHIYDFLICYGPIMNWWCFPFERLVGTLQKINTNDHIGGIMESTMIKTLAHTANIRRWFRRPECPEAVKQLKALFDKCFAPANANPPQETQENREIKGPQRAHAKREGHNFSGVKTHSGNSHIIYRTRSKPPVAGQIQHIENVHTSGGDEIRLHVRSFVPIPKPLSDPFRRYPHFQATTYSSKLNEEEDVIHLTDIVAHAARFDFSHERSVLVNLSRDKESCIAALYVFLASAII</sequence>
<keyword evidence="3" id="KW-1185">Reference proteome</keyword>
<evidence type="ECO:0000313" key="2">
    <source>
        <dbReference type="EMBL" id="KAL0061857.1"/>
    </source>
</evidence>
<comment type="caution">
    <text evidence="2">The sequence shown here is derived from an EMBL/GenBank/DDBJ whole genome shotgun (WGS) entry which is preliminary data.</text>
</comment>
<feature type="region of interest" description="Disordered" evidence="1">
    <location>
        <begin position="121"/>
        <end position="160"/>
    </location>
</feature>
<proteinExistence type="predicted"/>
<dbReference type="Proteomes" id="UP001437256">
    <property type="component" value="Unassembled WGS sequence"/>
</dbReference>
<accession>A0ABR2ZN90</accession>
<organism evidence="2 3">
    <name type="scientific">Marasmius tenuissimus</name>
    <dbReference type="NCBI Taxonomy" id="585030"/>
    <lineage>
        <taxon>Eukaryota</taxon>
        <taxon>Fungi</taxon>
        <taxon>Dikarya</taxon>
        <taxon>Basidiomycota</taxon>
        <taxon>Agaricomycotina</taxon>
        <taxon>Agaricomycetes</taxon>
        <taxon>Agaricomycetidae</taxon>
        <taxon>Agaricales</taxon>
        <taxon>Marasmiineae</taxon>
        <taxon>Marasmiaceae</taxon>
        <taxon>Marasmius</taxon>
    </lineage>
</organism>
<evidence type="ECO:0000313" key="3">
    <source>
        <dbReference type="Proteomes" id="UP001437256"/>
    </source>
</evidence>
<gene>
    <name evidence="2" type="ORF">AAF712_011299</name>
</gene>
<dbReference type="EMBL" id="JBBXMP010000121">
    <property type="protein sequence ID" value="KAL0061857.1"/>
    <property type="molecule type" value="Genomic_DNA"/>
</dbReference>
<protein>
    <submittedName>
        <fullName evidence="2">Uncharacterized protein</fullName>
    </submittedName>
</protein>
<name>A0ABR2ZN90_9AGAR</name>
<evidence type="ECO:0000256" key="1">
    <source>
        <dbReference type="SAM" id="MobiDB-lite"/>
    </source>
</evidence>
<reference evidence="2 3" key="1">
    <citation type="submission" date="2024-05" db="EMBL/GenBank/DDBJ databases">
        <title>A draft genome resource for the thread blight pathogen Marasmius tenuissimus strain MS-2.</title>
        <authorList>
            <person name="Yulfo-Soto G.E."/>
            <person name="Baruah I.K."/>
            <person name="Amoako-Attah I."/>
            <person name="Bukari Y."/>
            <person name="Meinhardt L.W."/>
            <person name="Bailey B.A."/>
            <person name="Cohen S.P."/>
        </authorList>
    </citation>
    <scope>NUCLEOTIDE SEQUENCE [LARGE SCALE GENOMIC DNA]</scope>
    <source>
        <strain evidence="2 3">MS-2</strain>
    </source>
</reference>